<evidence type="ECO:0000256" key="2">
    <source>
        <dbReference type="ARBA" id="ARBA00022679"/>
    </source>
</evidence>
<dbReference type="InterPro" id="IPR010280">
    <property type="entry name" value="U5_MeTrfase_fam"/>
</dbReference>
<feature type="binding site" evidence="4">
    <location>
        <position position="18"/>
    </location>
    <ligand>
        <name>S-adenosyl-L-methionine</name>
        <dbReference type="ChEBI" id="CHEBI:59789"/>
    </ligand>
</feature>
<accession>A0A399Q306</accession>
<feature type="active site" description="Nucleophile" evidence="4">
    <location>
        <position position="45"/>
    </location>
</feature>
<protein>
    <submittedName>
        <fullName evidence="5">Class I SAM-dependent RNA methyltransferase</fullName>
    </submittedName>
</protein>
<dbReference type="InterPro" id="IPR030391">
    <property type="entry name" value="MeTrfase_TrmA_CS"/>
</dbReference>
<dbReference type="PANTHER" id="PTHR11061:SF30">
    <property type="entry name" value="TRNA (URACIL(54)-C(5))-METHYLTRANSFERASE"/>
    <property type="match status" value="1"/>
</dbReference>
<dbReference type="SUPFAM" id="SSF53335">
    <property type="entry name" value="S-adenosyl-L-methionine-dependent methyltransferases"/>
    <property type="match status" value="1"/>
</dbReference>
<dbReference type="Proteomes" id="UP000266634">
    <property type="component" value="Unassembled WGS sequence"/>
</dbReference>
<comment type="caution">
    <text evidence="5">The sequence shown here is derived from an EMBL/GenBank/DDBJ whole genome shotgun (WGS) entry which is preliminary data.</text>
</comment>
<reference evidence="5 6" key="1">
    <citation type="submission" date="2018-08" db="EMBL/GenBank/DDBJ databases">
        <title>Genome Sequence of Clavibacter michiganensis Subspecies type strains, and the Atypical Peach-Colored Strains Isolated from Tomato.</title>
        <authorList>
            <person name="Osdaghi E."/>
            <person name="Portier P."/>
            <person name="Briand M."/>
            <person name="Jacques M.-A."/>
        </authorList>
    </citation>
    <scope>NUCLEOTIDE SEQUENCE [LARGE SCALE GENOMIC DNA]</scope>
    <source>
        <strain evidence="5 6">CFBP 6488</strain>
    </source>
</reference>
<organism evidence="5 6">
    <name type="scientific">Clavibacter michiganensis subsp. insidiosus</name>
    <dbReference type="NCBI Taxonomy" id="33014"/>
    <lineage>
        <taxon>Bacteria</taxon>
        <taxon>Bacillati</taxon>
        <taxon>Actinomycetota</taxon>
        <taxon>Actinomycetes</taxon>
        <taxon>Micrococcales</taxon>
        <taxon>Microbacteriaceae</taxon>
        <taxon>Clavibacter</taxon>
    </lineage>
</organism>
<name>A0A399Q306_9MICO</name>
<evidence type="ECO:0000313" key="6">
    <source>
        <dbReference type="Proteomes" id="UP000266634"/>
    </source>
</evidence>
<dbReference type="EMBL" id="QWEA01000831">
    <property type="protein sequence ID" value="RIJ13080.1"/>
    <property type="molecule type" value="Genomic_DNA"/>
</dbReference>
<dbReference type="Pfam" id="PF05958">
    <property type="entry name" value="tRNA_U5-meth_tr"/>
    <property type="match status" value="1"/>
</dbReference>
<feature type="binding site" evidence="4">
    <location>
        <position position="1"/>
    </location>
    <ligand>
        <name>S-adenosyl-L-methionine</name>
        <dbReference type="ChEBI" id="CHEBI:59789"/>
    </ligand>
</feature>
<dbReference type="PROSITE" id="PS01231">
    <property type="entry name" value="TRMA_2"/>
    <property type="match status" value="1"/>
</dbReference>
<keyword evidence="1 4" id="KW-0489">Methyltransferase</keyword>
<comment type="similarity">
    <text evidence="4">Belongs to the class I-like SAM-binding methyltransferase superfamily. RNA M5U methyltransferase family.</text>
</comment>
<dbReference type="Gene3D" id="3.40.50.150">
    <property type="entry name" value="Vaccinia Virus protein VP39"/>
    <property type="match status" value="1"/>
</dbReference>
<keyword evidence="2 4" id="KW-0808">Transferase</keyword>
<dbReference type="PANTHER" id="PTHR11061">
    <property type="entry name" value="RNA M5U METHYLTRANSFERASE"/>
    <property type="match status" value="1"/>
</dbReference>
<sequence>EASPAERRRLQGATVVLDPPRAGAKKPVVDALAELHPAQVVYVACDPVALARDVALFAERGYELRSVRSFDLFPHTHHVESVAVLVPAAS</sequence>
<dbReference type="InterPro" id="IPR029063">
    <property type="entry name" value="SAM-dependent_MTases_sf"/>
</dbReference>
<keyword evidence="3 4" id="KW-0949">S-adenosyl-L-methionine</keyword>
<dbReference type="AlphaFoldDB" id="A0A399Q306"/>
<proteinExistence type="inferred from homology"/>
<feature type="non-terminal residue" evidence="5">
    <location>
        <position position="1"/>
    </location>
</feature>
<dbReference type="GO" id="GO:0070475">
    <property type="term" value="P:rRNA base methylation"/>
    <property type="evidence" value="ECO:0007669"/>
    <property type="project" value="TreeGrafter"/>
</dbReference>
<evidence type="ECO:0000256" key="1">
    <source>
        <dbReference type="ARBA" id="ARBA00022603"/>
    </source>
</evidence>
<comment type="caution">
    <text evidence="4">Lacks conserved residue(s) required for the propagation of feature annotation.</text>
</comment>
<dbReference type="PROSITE" id="PS51687">
    <property type="entry name" value="SAM_MT_RNA_M5U"/>
    <property type="match status" value="1"/>
</dbReference>
<evidence type="ECO:0000256" key="4">
    <source>
        <dbReference type="PROSITE-ProRule" id="PRU01024"/>
    </source>
</evidence>
<dbReference type="GO" id="GO:0070041">
    <property type="term" value="F:rRNA (uridine-C5-)-methyltransferase activity"/>
    <property type="evidence" value="ECO:0007669"/>
    <property type="project" value="TreeGrafter"/>
</dbReference>
<gene>
    <name evidence="5" type="ORF">DZF93_14950</name>
</gene>
<evidence type="ECO:0000313" key="5">
    <source>
        <dbReference type="EMBL" id="RIJ13080.1"/>
    </source>
</evidence>
<evidence type="ECO:0000256" key="3">
    <source>
        <dbReference type="ARBA" id="ARBA00022691"/>
    </source>
</evidence>